<name>A0ABS1P6R3_9ACTN</name>
<protein>
    <recommendedName>
        <fullName evidence="3">DUF3558 domain-containing protein</fullName>
    </recommendedName>
</protein>
<evidence type="ECO:0008006" key="3">
    <source>
        <dbReference type="Google" id="ProtNLM"/>
    </source>
</evidence>
<dbReference type="Proteomes" id="UP000621386">
    <property type="component" value="Unassembled WGS sequence"/>
</dbReference>
<accession>A0ABS1P6R3</accession>
<comment type="caution">
    <text evidence="1">The sequence shown here is derived from an EMBL/GenBank/DDBJ whole genome shotgun (WGS) entry which is preliminary data.</text>
</comment>
<dbReference type="EMBL" id="JAERRH010000011">
    <property type="protein sequence ID" value="MBL1108062.1"/>
    <property type="molecule type" value="Genomic_DNA"/>
</dbReference>
<sequence length="182" mass="18300">MHDISEGGIRSAVSLLGAALLVGLTASCSSPAPAREYAVPGDVCGTDVARSVLEPLLPAGQKISAEASSAVGVERCRISVDGEIVFSSAVEKHDANTTANDVASSAHGVDPADASANGGHVVYSKTGAVGLVECPASTSADSSLWATVRTSHEVKASAMRAFVEGYAAAVAESDACRDLTAR</sequence>
<dbReference type="RefSeq" id="WP_201822392.1">
    <property type="nucleotide sequence ID" value="NZ_JAERRH010000011.1"/>
</dbReference>
<gene>
    <name evidence="1" type="ORF">JK361_26315</name>
</gene>
<keyword evidence="2" id="KW-1185">Reference proteome</keyword>
<organism evidence="1 2">
    <name type="scientific">Streptomyces musisoli</name>
    <dbReference type="NCBI Taxonomy" id="2802280"/>
    <lineage>
        <taxon>Bacteria</taxon>
        <taxon>Bacillati</taxon>
        <taxon>Actinomycetota</taxon>
        <taxon>Actinomycetes</taxon>
        <taxon>Kitasatosporales</taxon>
        <taxon>Streptomycetaceae</taxon>
        <taxon>Streptomyces</taxon>
    </lineage>
</organism>
<proteinExistence type="predicted"/>
<evidence type="ECO:0000313" key="2">
    <source>
        <dbReference type="Proteomes" id="UP000621386"/>
    </source>
</evidence>
<evidence type="ECO:0000313" key="1">
    <source>
        <dbReference type="EMBL" id="MBL1108062.1"/>
    </source>
</evidence>
<reference evidence="1 2" key="1">
    <citation type="submission" date="2021-01" db="EMBL/GenBank/DDBJ databases">
        <title>WGS of actinomycetes isolated from Thailand.</title>
        <authorList>
            <person name="Thawai C."/>
        </authorList>
    </citation>
    <scope>NUCLEOTIDE SEQUENCE [LARGE SCALE GENOMIC DNA]</scope>
    <source>
        <strain evidence="1 2">CH5-8</strain>
    </source>
</reference>